<feature type="compositionally biased region" description="Polar residues" evidence="1">
    <location>
        <begin position="650"/>
        <end position="661"/>
    </location>
</feature>
<organism evidence="6 7">
    <name type="scientific">Terrapene triunguis</name>
    <name type="common">Three-toed box turtle</name>
    <dbReference type="NCBI Taxonomy" id="2587831"/>
    <lineage>
        <taxon>Eukaryota</taxon>
        <taxon>Metazoa</taxon>
        <taxon>Chordata</taxon>
        <taxon>Craniata</taxon>
        <taxon>Vertebrata</taxon>
        <taxon>Euteleostomi</taxon>
        <taxon>Archelosauria</taxon>
        <taxon>Testudinata</taxon>
        <taxon>Testudines</taxon>
        <taxon>Cryptodira</taxon>
        <taxon>Durocryptodira</taxon>
        <taxon>Testudinoidea</taxon>
        <taxon>Emydidae</taxon>
        <taxon>Terrapene</taxon>
    </lineage>
</organism>
<dbReference type="InterPro" id="IPR027830">
    <property type="entry name" value="C5orf34-like_N"/>
</dbReference>
<evidence type="ECO:0000259" key="5">
    <source>
        <dbReference type="Pfam" id="PF22834"/>
    </source>
</evidence>
<dbReference type="Ensembl" id="ENSTMTT00000019512.1">
    <property type="protein sequence ID" value="ENSTMTP00000018846.1"/>
    <property type="gene ID" value="ENSTMTG00000013827.1"/>
</dbReference>
<feature type="domain" description="C5orf34-like N-terminal" evidence="3">
    <location>
        <begin position="72"/>
        <end position="141"/>
    </location>
</feature>
<feature type="domain" description="C5orf34-like" evidence="5">
    <location>
        <begin position="405"/>
        <end position="490"/>
    </location>
</feature>
<dbReference type="Pfam" id="PF15016">
    <property type="entry name" value="C5orf34_C"/>
    <property type="match status" value="1"/>
</dbReference>
<dbReference type="AlphaFoldDB" id="A0A674JAE0"/>
<dbReference type="PANTHER" id="PTHR34531">
    <property type="entry name" value="ZGC:153352"/>
    <property type="match status" value="1"/>
</dbReference>
<protein>
    <submittedName>
        <fullName evidence="6">Chromosome 5 open reading frame 34</fullName>
    </submittedName>
</protein>
<dbReference type="InterPro" id="IPR053899">
    <property type="entry name" value="C5orf34-like_2nd"/>
</dbReference>
<evidence type="ECO:0000259" key="2">
    <source>
        <dbReference type="Pfam" id="PF15016"/>
    </source>
</evidence>
<dbReference type="InParanoid" id="A0A674JAE0"/>
<dbReference type="GeneTree" id="ENSGT00500000044987"/>
<dbReference type="Proteomes" id="UP000472274">
    <property type="component" value="Unplaced"/>
</dbReference>
<reference evidence="6" key="1">
    <citation type="submission" date="2025-08" db="UniProtKB">
        <authorList>
            <consortium name="Ensembl"/>
        </authorList>
    </citation>
    <scope>IDENTIFICATION</scope>
</reference>
<dbReference type="Pfam" id="PF22834">
    <property type="entry name" value="Polo_box_4"/>
    <property type="match status" value="1"/>
</dbReference>
<dbReference type="PANTHER" id="PTHR34531:SF1">
    <property type="entry name" value="CHROMOSOME 5 OPEN READING FRAME 34"/>
    <property type="match status" value="1"/>
</dbReference>
<keyword evidence="7" id="KW-1185">Reference proteome</keyword>
<dbReference type="InterPro" id="IPR027865">
    <property type="entry name" value="C5orf34-like_C"/>
</dbReference>
<evidence type="ECO:0000256" key="1">
    <source>
        <dbReference type="SAM" id="MobiDB-lite"/>
    </source>
</evidence>
<dbReference type="InterPro" id="IPR053900">
    <property type="entry name" value="C5orf34-like_dom"/>
</dbReference>
<gene>
    <name evidence="6" type="primary">C5orf34</name>
</gene>
<dbReference type="Pfam" id="PF15025">
    <property type="entry name" value="C5orf34-like_N"/>
    <property type="match status" value="1"/>
</dbReference>
<feature type="domain" description="C5orf34-like C-terminal" evidence="2">
    <location>
        <begin position="520"/>
        <end position="611"/>
    </location>
</feature>
<proteinExistence type="predicted"/>
<feature type="region of interest" description="Disordered" evidence="1">
    <location>
        <begin position="650"/>
        <end position="677"/>
    </location>
</feature>
<name>A0A674JAE0_9SAUR</name>
<dbReference type="InterPro" id="IPR053901">
    <property type="entry name" value="C5orf34-like"/>
</dbReference>
<dbReference type="Pfam" id="PF22833">
    <property type="entry name" value="C5orf34_2nd"/>
    <property type="match status" value="1"/>
</dbReference>
<feature type="domain" description="C5orf34-like second" evidence="4">
    <location>
        <begin position="185"/>
        <end position="324"/>
    </location>
</feature>
<evidence type="ECO:0000313" key="6">
    <source>
        <dbReference type="Ensembl" id="ENSTMTP00000018846.1"/>
    </source>
</evidence>
<accession>A0A674JAE0</accession>
<reference evidence="6" key="2">
    <citation type="submission" date="2025-09" db="UniProtKB">
        <authorList>
            <consortium name="Ensembl"/>
        </authorList>
    </citation>
    <scope>IDENTIFICATION</scope>
</reference>
<sequence>MLSVVKQKAPELRPTLSVSALTVSRINCSFDIYFLPELLVFALEHTESVNDTLIRGSLRHFPFTAMKPESLMILYEDDSVEVHYIDGSKLLLSPCGSEFLFEKALPVSAHPLQPAERIRQRTQFVISTYREQLLRAIDFRNQFCSSLYLPSSIIPSERKNILLSDISEINWPSPNATDAAECMDNGSVKISSLDGHAYLCMSELQQEFTVEFLCKVSQKCAASSSFSEKNSNNQNKGQHGKSSRSFISEMFPKQMRMENKKEEHCWTINKCRELDKSKGYLNQIKGQDEAPLSLTCCSSEYVWVMQRWSVSSYPEEWKYPLSLALMFYQLHTDNVCKTYVENKCTRNGTAGSGVLKESEKTKAISHLPRALPLSCSAPHLHRWRFCDFFLQRKQESEHNSCPLLIKIVWCQGIIYRLIHDIENFIEIYPGDGSVFKSEGAFLGNYFTHYSVHKETRQREEKMYSANSLPPDTPESPYSICSIITQATRILQYCYKTKLSLTHNYNICCWRMIPGTDGREMLPVPLHETIIPNVGRLVAYSDNKVHALFCDGMTLNMVWDFSSCYGRTQINQGATTGWCKVISPDGAQQLIQINHPGLYGRYIKTVVAWCRSLNDDEGETLPATERNWSVVAELEKIQRFNFLLQNSNVPNKTSAMKNNPSHITDRRPENSLPEDIGERSISEALEKTSKVIQDIESLLASSEK</sequence>
<evidence type="ECO:0000313" key="7">
    <source>
        <dbReference type="Proteomes" id="UP000472274"/>
    </source>
</evidence>
<evidence type="ECO:0000259" key="4">
    <source>
        <dbReference type="Pfam" id="PF22833"/>
    </source>
</evidence>
<evidence type="ECO:0000259" key="3">
    <source>
        <dbReference type="Pfam" id="PF15025"/>
    </source>
</evidence>